<protein>
    <submittedName>
        <fullName evidence="2">Uncharacterized protein</fullName>
    </submittedName>
</protein>
<gene>
    <name evidence="2" type="ORF">GQ55_8G118400</name>
</gene>
<keyword evidence="3" id="KW-1185">Reference proteome</keyword>
<name>A0A2T7CMM5_9POAL</name>
<feature type="compositionally biased region" description="Polar residues" evidence="1">
    <location>
        <begin position="7"/>
        <end position="23"/>
    </location>
</feature>
<dbReference type="Proteomes" id="UP000244336">
    <property type="component" value="Chromosome 8"/>
</dbReference>
<sequence>MLIPVHPSSTQSGVDGSDAQANPSGVERAETGEDPTTEPTWVTEGILLVTTNHDDFFVTRQAWAKFHSVFPS</sequence>
<dbReference type="AlphaFoldDB" id="A0A2T7CMM5"/>
<reference evidence="2 3" key="1">
    <citation type="submission" date="2018-04" db="EMBL/GenBank/DDBJ databases">
        <title>WGS assembly of Panicum hallii var. hallii HAL2.</title>
        <authorList>
            <person name="Lovell J."/>
            <person name="Jenkins J."/>
            <person name="Lowry D."/>
            <person name="Mamidi S."/>
            <person name="Sreedasyam A."/>
            <person name="Weng X."/>
            <person name="Barry K."/>
            <person name="Bonette J."/>
            <person name="Campitelli B."/>
            <person name="Daum C."/>
            <person name="Gordon S."/>
            <person name="Gould B."/>
            <person name="Lipzen A."/>
            <person name="MacQueen A."/>
            <person name="Palacio-Mejia J."/>
            <person name="Plott C."/>
            <person name="Shakirov E."/>
            <person name="Shu S."/>
            <person name="Yoshinaga Y."/>
            <person name="Zane M."/>
            <person name="Rokhsar D."/>
            <person name="Grimwood J."/>
            <person name="Schmutz J."/>
            <person name="Juenger T."/>
        </authorList>
    </citation>
    <scope>NUCLEOTIDE SEQUENCE [LARGE SCALE GENOMIC DNA]</scope>
    <source>
        <strain evidence="3">cv. HAL2</strain>
    </source>
</reference>
<proteinExistence type="predicted"/>
<organism evidence="2 3">
    <name type="scientific">Panicum hallii var. hallii</name>
    <dbReference type="NCBI Taxonomy" id="1504633"/>
    <lineage>
        <taxon>Eukaryota</taxon>
        <taxon>Viridiplantae</taxon>
        <taxon>Streptophyta</taxon>
        <taxon>Embryophyta</taxon>
        <taxon>Tracheophyta</taxon>
        <taxon>Spermatophyta</taxon>
        <taxon>Magnoliopsida</taxon>
        <taxon>Liliopsida</taxon>
        <taxon>Poales</taxon>
        <taxon>Poaceae</taxon>
        <taxon>PACMAD clade</taxon>
        <taxon>Panicoideae</taxon>
        <taxon>Panicodae</taxon>
        <taxon>Paniceae</taxon>
        <taxon>Panicinae</taxon>
        <taxon>Panicum</taxon>
        <taxon>Panicum sect. Panicum</taxon>
    </lineage>
</organism>
<dbReference type="Gramene" id="PUZ44597">
    <property type="protein sequence ID" value="PUZ44597"/>
    <property type="gene ID" value="GQ55_8G118400"/>
</dbReference>
<evidence type="ECO:0000313" key="3">
    <source>
        <dbReference type="Proteomes" id="UP000244336"/>
    </source>
</evidence>
<evidence type="ECO:0000256" key="1">
    <source>
        <dbReference type="SAM" id="MobiDB-lite"/>
    </source>
</evidence>
<accession>A0A2T7CMM5</accession>
<dbReference type="EMBL" id="CM009756">
    <property type="protein sequence ID" value="PUZ44597.1"/>
    <property type="molecule type" value="Genomic_DNA"/>
</dbReference>
<evidence type="ECO:0000313" key="2">
    <source>
        <dbReference type="EMBL" id="PUZ44597.1"/>
    </source>
</evidence>
<feature type="region of interest" description="Disordered" evidence="1">
    <location>
        <begin position="1"/>
        <end position="41"/>
    </location>
</feature>